<dbReference type="SUPFAM" id="SSF52540">
    <property type="entry name" value="P-loop containing nucleoside triphosphate hydrolases"/>
    <property type="match status" value="1"/>
</dbReference>
<name>A0A1L7QP13_9CAUD</name>
<dbReference type="Gene3D" id="3.40.50.300">
    <property type="entry name" value="P-loop containing nucleotide triphosphate hydrolases"/>
    <property type="match status" value="2"/>
</dbReference>
<dbReference type="GO" id="GO:0005524">
    <property type="term" value="F:ATP binding"/>
    <property type="evidence" value="ECO:0007669"/>
    <property type="project" value="InterPro"/>
</dbReference>
<dbReference type="InterPro" id="IPR006935">
    <property type="entry name" value="Helicase/UvrB_N"/>
</dbReference>
<dbReference type="InterPro" id="IPR014001">
    <property type="entry name" value="Helicase_ATP-bd"/>
</dbReference>
<evidence type="ECO:0000313" key="4">
    <source>
        <dbReference type="Proteomes" id="UP000224211"/>
    </source>
</evidence>
<dbReference type="SMART" id="SM00490">
    <property type="entry name" value="HELICc"/>
    <property type="match status" value="1"/>
</dbReference>
<reference evidence="4" key="1">
    <citation type="submission" date="2012-12" db="EMBL/GenBank/DDBJ databases">
        <authorList>
            <person name="Hammerl J."/>
        </authorList>
    </citation>
    <scope>NUCLEOTIDE SEQUENCE [LARGE SCALE GENOMIC DNA]</scope>
</reference>
<dbReference type="GO" id="GO:0004386">
    <property type="term" value="F:helicase activity"/>
    <property type="evidence" value="ECO:0007669"/>
    <property type="project" value="UniProtKB-KW"/>
</dbReference>
<proteinExistence type="predicted"/>
<dbReference type="SMART" id="SM00487">
    <property type="entry name" value="DEXDc"/>
    <property type="match status" value="1"/>
</dbReference>
<dbReference type="InterPro" id="IPR027417">
    <property type="entry name" value="P-loop_NTPase"/>
</dbReference>
<keyword evidence="3" id="KW-0547">Nucleotide-binding</keyword>
<feature type="domain" description="Helicase C-terminal" evidence="2">
    <location>
        <begin position="220"/>
        <end position="363"/>
    </location>
</feature>
<dbReference type="Pfam" id="PF00271">
    <property type="entry name" value="Helicase_C"/>
    <property type="match status" value="1"/>
</dbReference>
<keyword evidence="3" id="KW-0378">Hydrolase</keyword>
<dbReference type="GO" id="GO:0016787">
    <property type="term" value="F:hydrolase activity"/>
    <property type="evidence" value="ECO:0007669"/>
    <property type="project" value="InterPro"/>
</dbReference>
<gene>
    <name evidence="3" type="primary">Tb_ORF45</name>
</gene>
<accession>A0A1L7QP13</accession>
<dbReference type="GO" id="GO:0003677">
    <property type="term" value="F:DNA binding"/>
    <property type="evidence" value="ECO:0007669"/>
    <property type="project" value="InterPro"/>
</dbReference>
<dbReference type="InterPro" id="IPR050742">
    <property type="entry name" value="Helicase_Restrict-Modif_Enz"/>
</dbReference>
<dbReference type="PROSITE" id="PS51192">
    <property type="entry name" value="HELICASE_ATP_BIND_1"/>
    <property type="match status" value="1"/>
</dbReference>
<keyword evidence="3" id="KW-0347">Helicase</keyword>
<sequence>MPCMVEAPTGAGKSVIIAEIARIIYEMTGKRILVTAPSAELVIQNRAKFIATGYPASMYSASAGKKSTRHHVVFGTPLTIKSNIKAFQKNFAMVICDECDLITPTLKKIIEGMQEGNPNLRVVGTTATPMRMREGYIFREWPDGRINDDSQSLNPFYHKCVYRIEARHLIEQGYLTKPVIGQINASRYDTSGLQLNRMGNYTPESLDKAFVGMGRKTAAIVADIVSQTRNRNAVLIFAATVKHAEEVMASLPPEISAIITGDTKDRKAILDKVSRGKIKYVVNVGVLTVGVDLPIVDTIALMRQSESVRLLQQIIGRGLRLYPNKTECLILDFCLNHEKHFPDGDLFDPKVVASKPKGEAKPLIAKCPICEFQNEFSCIPDYADHDKDENGYCLDVFGNQIMTEYGPLSGHYGRRCFGYVPVGAGRVERCGYRWSGKDCPACGEKNDIAARYCYVCKAELVDPNERLVGEFKAHKKDPHLPQCDQVISMDVKRSVSQAGNAILRVDWVTPYRAFTTYFMVDGRTPRQQAEYNNFMLTTDNGNVKPETISYRKTDSKFFAILGYNQPKDEEPVRGMAA</sequence>
<evidence type="ECO:0000259" key="2">
    <source>
        <dbReference type="PROSITE" id="PS51194"/>
    </source>
</evidence>
<dbReference type="Proteomes" id="UP000224211">
    <property type="component" value="Segment"/>
</dbReference>
<dbReference type="PANTHER" id="PTHR47396">
    <property type="entry name" value="TYPE I RESTRICTION ENZYME ECOKI R PROTEIN"/>
    <property type="match status" value="1"/>
</dbReference>
<dbReference type="PANTHER" id="PTHR47396:SF1">
    <property type="entry name" value="ATP-DEPENDENT HELICASE IRC3-RELATED"/>
    <property type="match status" value="1"/>
</dbReference>
<dbReference type="InterPro" id="IPR001650">
    <property type="entry name" value="Helicase_C-like"/>
</dbReference>
<feature type="domain" description="Helicase ATP-binding" evidence="1">
    <location>
        <begin position="1"/>
        <end position="147"/>
    </location>
</feature>
<protein>
    <submittedName>
        <fullName evidence="3">Putative helicase</fullName>
    </submittedName>
</protein>
<reference evidence="3 4" key="2">
    <citation type="submission" date="2017-01" db="EMBL/GenBank/DDBJ databases">
        <title>Complete nucleotide sequence of different virulent Brucella phage genomes.</title>
        <authorList>
            <person name="Hammerl J.A."/>
            <person name="Hertwig S."/>
        </authorList>
    </citation>
    <scope>NUCLEOTIDE SEQUENCE [LARGE SCALE GENOMIC DNA]</scope>
    <source>
        <strain evidence="3">BfR</strain>
    </source>
</reference>
<dbReference type="Pfam" id="PF04851">
    <property type="entry name" value="ResIII"/>
    <property type="match status" value="1"/>
</dbReference>
<evidence type="ECO:0000259" key="1">
    <source>
        <dbReference type="PROSITE" id="PS51192"/>
    </source>
</evidence>
<organism evidence="3 4">
    <name type="scientific">Brucella phage Tb</name>
    <dbReference type="NCBI Taxonomy" id="1133292"/>
    <lineage>
        <taxon>Viruses</taxon>
        <taxon>Duplodnaviria</taxon>
        <taxon>Heunggongvirae</taxon>
        <taxon>Uroviricota</taxon>
        <taxon>Caudoviricetes</taxon>
        <taxon>Perisivirus</taxon>
        <taxon>Perisivirus Tb</taxon>
    </lineage>
</organism>
<dbReference type="EMBL" id="HF569091">
    <property type="protein sequence ID" value="CCP51220.1"/>
    <property type="molecule type" value="Genomic_DNA"/>
</dbReference>
<evidence type="ECO:0000313" key="3">
    <source>
        <dbReference type="EMBL" id="CCP51220.1"/>
    </source>
</evidence>
<dbReference type="PROSITE" id="PS51194">
    <property type="entry name" value="HELICASE_CTER"/>
    <property type="match status" value="1"/>
</dbReference>
<keyword evidence="3" id="KW-0067">ATP-binding</keyword>